<dbReference type="Proteomes" id="UP001236500">
    <property type="component" value="Chromosome"/>
</dbReference>
<protein>
    <submittedName>
        <fullName evidence="3">Sulfotransferase</fullName>
    </submittedName>
</protein>
<keyword evidence="1" id="KW-0808">Transferase</keyword>
<feature type="repeat" description="TPR" evidence="2">
    <location>
        <begin position="178"/>
        <end position="211"/>
    </location>
</feature>
<evidence type="ECO:0000313" key="3">
    <source>
        <dbReference type="EMBL" id="WGL16357.1"/>
    </source>
</evidence>
<organism evidence="3 4">
    <name type="scientific">Microbulbifer bruguierae</name>
    <dbReference type="NCBI Taxonomy" id="3029061"/>
    <lineage>
        <taxon>Bacteria</taxon>
        <taxon>Pseudomonadati</taxon>
        <taxon>Pseudomonadota</taxon>
        <taxon>Gammaproteobacteria</taxon>
        <taxon>Cellvibrionales</taxon>
        <taxon>Microbulbiferaceae</taxon>
        <taxon>Microbulbifer</taxon>
    </lineage>
</organism>
<dbReference type="Gene3D" id="1.25.40.10">
    <property type="entry name" value="Tetratricopeptide repeat domain"/>
    <property type="match status" value="1"/>
</dbReference>
<dbReference type="EMBL" id="CP118605">
    <property type="protein sequence ID" value="WGL16357.1"/>
    <property type="molecule type" value="Genomic_DNA"/>
</dbReference>
<gene>
    <name evidence="3" type="ORF">PVT68_16510</name>
</gene>
<reference evidence="3 4" key="1">
    <citation type="submission" date="2023-02" db="EMBL/GenBank/DDBJ databases">
        <title>Description and genomic characterization of Microbulbifer bruguierae sp. nov., isolated from the sediment of mangrove plant Bruguiera sexangula.</title>
        <authorList>
            <person name="Long M."/>
        </authorList>
    </citation>
    <scope>NUCLEOTIDE SEQUENCE [LARGE SCALE GENOMIC DNA]</scope>
    <source>
        <strain evidence="3 4">H12</strain>
    </source>
</reference>
<dbReference type="PROSITE" id="PS50005">
    <property type="entry name" value="TPR"/>
    <property type="match status" value="1"/>
</dbReference>
<dbReference type="Gene3D" id="3.40.50.300">
    <property type="entry name" value="P-loop containing nucleotide triphosphate hydrolases"/>
    <property type="match status" value="1"/>
</dbReference>
<evidence type="ECO:0000256" key="2">
    <source>
        <dbReference type="PROSITE-ProRule" id="PRU00339"/>
    </source>
</evidence>
<dbReference type="InterPro" id="IPR019734">
    <property type="entry name" value="TPR_rpt"/>
</dbReference>
<keyword evidence="4" id="KW-1185">Reference proteome</keyword>
<dbReference type="InterPro" id="IPR027417">
    <property type="entry name" value="P-loop_NTPase"/>
</dbReference>
<keyword evidence="2" id="KW-0802">TPR repeat</keyword>
<dbReference type="InterPro" id="IPR026634">
    <property type="entry name" value="TPST-like"/>
</dbReference>
<accession>A0ABY8NE46</accession>
<evidence type="ECO:0000256" key="1">
    <source>
        <dbReference type="ARBA" id="ARBA00022679"/>
    </source>
</evidence>
<proteinExistence type="predicted"/>
<dbReference type="Pfam" id="PF14559">
    <property type="entry name" value="TPR_19"/>
    <property type="match status" value="1"/>
</dbReference>
<dbReference type="SUPFAM" id="SSF52540">
    <property type="entry name" value="P-loop containing nucleoside triphosphate hydrolases"/>
    <property type="match status" value="1"/>
</dbReference>
<dbReference type="PANTHER" id="PTHR12788:SF10">
    <property type="entry name" value="PROTEIN-TYROSINE SULFOTRANSFERASE"/>
    <property type="match status" value="1"/>
</dbReference>
<dbReference type="SMART" id="SM00028">
    <property type="entry name" value="TPR"/>
    <property type="match status" value="5"/>
</dbReference>
<dbReference type="RefSeq" id="WP_280320008.1">
    <property type="nucleotide sequence ID" value="NZ_CP118605.1"/>
</dbReference>
<sequence length="544" mass="62041">MNLSDDFLRQVAEARSQIVRGDYTSAEMSYRKLLATGLADEAIHQELLHLFMTSGDISNALATLNILCVIGPAVPDYHLELIRLAKQAGEPDICIAAYERYLELWPDKAESHFNLAWLLRQKGFLDAALTRYQLALDTGVTTPEEVYTNMAAICSDLRREEQAEYLLEEALAINSGYLPALFNLGGLMEERREKDEARKLYERILDLDPEYSAALCRIAHIERAHSGSDLPGRLRTLIESGRSSALEKEELCFALGKVLDDCACYDEAFVAFTEANRLGEKRLGVYCPDKHSSDIQQIIDVYRETYPIRSAADSYSPIFICGMFRSGSTLLEQILSGHSQLIAGGEIDTIPKIIGERGEEYPLSSSDLEQDQLERLAERYRQQNIDRFGVSEGVLDKRPDNFLYVGFIKQLFPRAKFLWTRRSLLDNCLSVYFQQLGGDMKYSTELESIAHYYHQQEKLMTFWESIFPGSICRVQYESLVSASELELRKVLDFLSLPFESECLNFSERSNYVKTASIWQVREGLHTRSCERSRHYQKFIQTLGA</sequence>
<name>A0ABY8NE46_9GAMM</name>
<dbReference type="SUPFAM" id="SSF48452">
    <property type="entry name" value="TPR-like"/>
    <property type="match status" value="1"/>
</dbReference>
<dbReference type="Pfam" id="PF13469">
    <property type="entry name" value="Sulfotransfer_3"/>
    <property type="match status" value="1"/>
</dbReference>
<dbReference type="PANTHER" id="PTHR12788">
    <property type="entry name" value="PROTEIN-TYROSINE SULFOTRANSFERASE 2"/>
    <property type="match status" value="1"/>
</dbReference>
<dbReference type="InterPro" id="IPR011990">
    <property type="entry name" value="TPR-like_helical_dom_sf"/>
</dbReference>
<dbReference type="Pfam" id="PF13432">
    <property type="entry name" value="TPR_16"/>
    <property type="match status" value="1"/>
</dbReference>
<evidence type="ECO:0000313" key="4">
    <source>
        <dbReference type="Proteomes" id="UP001236500"/>
    </source>
</evidence>